<evidence type="ECO:0000313" key="3">
    <source>
        <dbReference type="EMBL" id="KAK3168919.1"/>
    </source>
</evidence>
<reference evidence="3" key="1">
    <citation type="submission" date="2022-11" db="EMBL/GenBank/DDBJ databases">
        <title>Chromosomal genome sequence assembly and mating type (MAT) locus characterization of the leprose asexual lichenized fungus Lepraria neglecta (Nyl.) Erichsen.</title>
        <authorList>
            <person name="Allen J.L."/>
            <person name="Pfeffer B."/>
        </authorList>
    </citation>
    <scope>NUCLEOTIDE SEQUENCE</scope>
    <source>
        <strain evidence="3">Allen 5258</strain>
    </source>
</reference>
<dbReference type="PANTHER" id="PTHR11732">
    <property type="entry name" value="ALDO/KETO REDUCTASE"/>
    <property type="match status" value="1"/>
</dbReference>
<comment type="caution">
    <text evidence="3">The sequence shown here is derived from an EMBL/GenBank/DDBJ whole genome shotgun (WGS) entry which is preliminary data.</text>
</comment>
<evidence type="ECO:0000259" key="2">
    <source>
        <dbReference type="Pfam" id="PF00248"/>
    </source>
</evidence>
<dbReference type="InterPro" id="IPR018170">
    <property type="entry name" value="Aldo/ket_reductase_CS"/>
</dbReference>
<keyword evidence="4" id="KW-1185">Reference proteome</keyword>
<gene>
    <name evidence="3" type="ORF">OEA41_005367</name>
</gene>
<organism evidence="3 4">
    <name type="scientific">Lepraria neglecta</name>
    <dbReference type="NCBI Taxonomy" id="209136"/>
    <lineage>
        <taxon>Eukaryota</taxon>
        <taxon>Fungi</taxon>
        <taxon>Dikarya</taxon>
        <taxon>Ascomycota</taxon>
        <taxon>Pezizomycotina</taxon>
        <taxon>Lecanoromycetes</taxon>
        <taxon>OSLEUM clade</taxon>
        <taxon>Lecanoromycetidae</taxon>
        <taxon>Lecanorales</taxon>
        <taxon>Lecanorineae</taxon>
        <taxon>Stereocaulaceae</taxon>
        <taxon>Lepraria</taxon>
    </lineage>
</organism>
<dbReference type="EMBL" id="JASNWA010000010">
    <property type="protein sequence ID" value="KAK3168919.1"/>
    <property type="molecule type" value="Genomic_DNA"/>
</dbReference>
<accession>A0AAD9YZN4</accession>
<dbReference type="Gene3D" id="3.20.20.100">
    <property type="entry name" value="NADP-dependent oxidoreductase domain"/>
    <property type="match status" value="1"/>
</dbReference>
<sequence>MTSGQEGKDVEHVFSIEADLSELSEKMAPLTSISIVTLALLGLSSAQNQIPITPNTPSHIPALGFGTWNLKISSANTSAAVSTAIQTGYRHIDCAAIYGNEKDVGKGIKDGLEEKGLKREDVWVTSKLWNDHHEPDMVEEALDQTLHDLGLEYLDLYLMHWPVASVPGKSIISYIDTWHAMEALLTTSKVRQIGVSNFSPHQLHHLISASTHKPSVHQFETHPYLQQTDWVKWHQDHGIIVTAYSPLANLNPIYGSPGKSKDTPPSLLENKEISEIAEKRGCTNAQVALKWGMGRGTSVIPKSSHTSRIEENFEALGCELEEEDYDTVSEVGKKYLKRFNNPSEGWGVPLYEGLDGT</sequence>
<dbReference type="SUPFAM" id="SSF51430">
    <property type="entry name" value="NAD(P)-linked oxidoreductase"/>
    <property type="match status" value="1"/>
</dbReference>
<dbReference type="FunFam" id="3.20.20.100:FF:000002">
    <property type="entry name" value="2,5-diketo-D-gluconic acid reductase A"/>
    <property type="match status" value="1"/>
</dbReference>
<dbReference type="InterPro" id="IPR020471">
    <property type="entry name" value="AKR"/>
</dbReference>
<dbReference type="Pfam" id="PF00248">
    <property type="entry name" value="Aldo_ket_red"/>
    <property type="match status" value="1"/>
</dbReference>
<dbReference type="InterPro" id="IPR036812">
    <property type="entry name" value="NAD(P)_OxRdtase_dom_sf"/>
</dbReference>
<proteinExistence type="predicted"/>
<protein>
    <recommendedName>
        <fullName evidence="2">NADP-dependent oxidoreductase domain-containing protein</fullName>
    </recommendedName>
</protein>
<dbReference type="PROSITE" id="PS00798">
    <property type="entry name" value="ALDOKETO_REDUCTASE_1"/>
    <property type="match status" value="1"/>
</dbReference>
<dbReference type="InterPro" id="IPR023210">
    <property type="entry name" value="NADP_OxRdtase_dom"/>
</dbReference>
<dbReference type="PRINTS" id="PR00069">
    <property type="entry name" value="ALDKETRDTASE"/>
</dbReference>
<dbReference type="PROSITE" id="PS00062">
    <property type="entry name" value="ALDOKETO_REDUCTASE_2"/>
    <property type="match status" value="1"/>
</dbReference>
<evidence type="ECO:0000313" key="4">
    <source>
        <dbReference type="Proteomes" id="UP001276659"/>
    </source>
</evidence>
<keyword evidence="1" id="KW-0560">Oxidoreductase</keyword>
<dbReference type="AlphaFoldDB" id="A0AAD9YZN4"/>
<dbReference type="Proteomes" id="UP001276659">
    <property type="component" value="Unassembled WGS sequence"/>
</dbReference>
<dbReference type="CDD" id="cd19071">
    <property type="entry name" value="AKR_AKR1-5-like"/>
    <property type="match status" value="1"/>
</dbReference>
<evidence type="ECO:0000256" key="1">
    <source>
        <dbReference type="ARBA" id="ARBA00023002"/>
    </source>
</evidence>
<name>A0AAD9YZN4_9LECA</name>
<dbReference type="GO" id="GO:0016616">
    <property type="term" value="F:oxidoreductase activity, acting on the CH-OH group of donors, NAD or NADP as acceptor"/>
    <property type="evidence" value="ECO:0007669"/>
    <property type="project" value="UniProtKB-ARBA"/>
</dbReference>
<dbReference type="PROSITE" id="PS00063">
    <property type="entry name" value="ALDOKETO_REDUCTASE_3"/>
    <property type="match status" value="1"/>
</dbReference>
<feature type="domain" description="NADP-dependent oxidoreductase" evidence="2">
    <location>
        <begin position="63"/>
        <end position="331"/>
    </location>
</feature>